<dbReference type="PRINTS" id="PR00385">
    <property type="entry name" value="P450"/>
</dbReference>
<accession>A0ABR3UIL5</accession>
<evidence type="ECO:0000256" key="1">
    <source>
        <dbReference type="ARBA" id="ARBA00001971"/>
    </source>
</evidence>
<dbReference type="SUPFAM" id="SSF48264">
    <property type="entry name" value="Cytochrome P450"/>
    <property type="match status" value="1"/>
</dbReference>
<keyword evidence="4" id="KW-0349">Heme</keyword>
<keyword evidence="5" id="KW-0812">Transmembrane</keyword>
<keyword evidence="5" id="KW-1133">Transmembrane helix</keyword>
<gene>
    <name evidence="6" type="ORF">ACET3X_004734</name>
</gene>
<reference evidence="6 7" key="1">
    <citation type="submission" date="2024-09" db="EMBL/GenBank/DDBJ databases">
        <title>T2T genomes of carrot and Alternaria dauci and their utility for understanding host-pathogen interaction during carrot leaf blight disease.</title>
        <authorList>
            <person name="Liu W."/>
            <person name="Xu S."/>
            <person name="Ou C."/>
            <person name="Liu X."/>
            <person name="Zhuang F."/>
            <person name="Deng X.W."/>
        </authorList>
    </citation>
    <scope>NUCLEOTIDE SEQUENCE [LARGE SCALE GENOMIC DNA]</scope>
    <source>
        <strain evidence="6 7">A2016</strain>
    </source>
</reference>
<dbReference type="PANTHER" id="PTHR24305">
    <property type="entry name" value="CYTOCHROME P450"/>
    <property type="match status" value="1"/>
</dbReference>
<dbReference type="PANTHER" id="PTHR24305:SF190">
    <property type="entry name" value="P450, PUTATIVE (EUROFUNG)-RELATED"/>
    <property type="match status" value="1"/>
</dbReference>
<evidence type="ECO:0000313" key="6">
    <source>
        <dbReference type="EMBL" id="KAL1796194.1"/>
    </source>
</evidence>
<keyword evidence="2 4" id="KW-0479">Metal-binding</keyword>
<comment type="similarity">
    <text evidence="4">Belongs to the cytochrome P450 family.</text>
</comment>
<dbReference type="InterPro" id="IPR036396">
    <property type="entry name" value="Cyt_P450_sf"/>
</dbReference>
<protein>
    <recommendedName>
        <fullName evidence="8">Pisatin demethylase</fullName>
    </recommendedName>
</protein>
<comment type="cofactor">
    <cofactor evidence="1">
        <name>heme</name>
        <dbReference type="ChEBI" id="CHEBI:30413"/>
    </cofactor>
</comment>
<keyword evidence="3 4" id="KW-0408">Iron</keyword>
<dbReference type="InterPro" id="IPR001128">
    <property type="entry name" value="Cyt_P450"/>
</dbReference>
<dbReference type="InterPro" id="IPR017972">
    <property type="entry name" value="Cyt_P450_CS"/>
</dbReference>
<evidence type="ECO:0000313" key="7">
    <source>
        <dbReference type="Proteomes" id="UP001578633"/>
    </source>
</evidence>
<dbReference type="GeneID" id="96085056"/>
<evidence type="ECO:0000256" key="5">
    <source>
        <dbReference type="SAM" id="Phobius"/>
    </source>
</evidence>
<dbReference type="Proteomes" id="UP001578633">
    <property type="component" value="Chromosome 4"/>
</dbReference>
<dbReference type="PROSITE" id="PS00086">
    <property type="entry name" value="CYTOCHROME_P450"/>
    <property type="match status" value="1"/>
</dbReference>
<evidence type="ECO:0008006" key="8">
    <source>
        <dbReference type="Google" id="ProtNLM"/>
    </source>
</evidence>
<keyword evidence="4" id="KW-0503">Monooxygenase</keyword>
<dbReference type="CDD" id="cd11060">
    <property type="entry name" value="CYP57A1-like"/>
    <property type="match status" value="1"/>
</dbReference>
<sequence>MAYLPYTQNSAEENSHGRYYVYGLISLLILIIFKYAYHILASPLRSVPGPILARFTRLWEMYSVCKHDNPTHNIALHEKYGPIVRLAPNRYSINDSEAAKVILGHHNAMDKSKYYHPFGAPNEYNLFSEPSISSHAKARRPLAQLYSQTSLLSYEPFVDTCNKILLQRLEEYARDGKALNVRELMQYYAFDVIGEITVGVRFGLMEDGGDKSGVVEAIDDGMTWGAIIGLIPEWHWRIGMTMDKLGLKPSFRKIFDFVDFHLNNRVSGHTKSPEDRSDFLDKMLPMEQEGKATRYHTRQATSQNIAAGSDTTAISLSAVIAYLAMHPNVLVTLRHELDEATAAGTLSDPATFQQAHKLPYLQAVIMEALRVHPAVGAPMTRVVGPQGLVIADQFFPPGTEVGVNAWVIHNNKSIFGPDAHVFRPERWMTKDKEERAVLDRNFLSFGAGPRTCLGKNISLLEMNKVIPQIVRKYDFEILPHANGEKYTWTTRWFSKPSFIAIVRSRVQKTA</sequence>
<comment type="caution">
    <text evidence="6">The sequence shown here is derived from an EMBL/GenBank/DDBJ whole genome shotgun (WGS) entry which is preliminary data.</text>
</comment>
<evidence type="ECO:0000256" key="2">
    <source>
        <dbReference type="ARBA" id="ARBA00022723"/>
    </source>
</evidence>
<keyword evidence="4" id="KW-0560">Oxidoreductase</keyword>
<evidence type="ECO:0000256" key="4">
    <source>
        <dbReference type="RuleBase" id="RU000461"/>
    </source>
</evidence>
<organism evidence="6 7">
    <name type="scientific">Alternaria dauci</name>
    <dbReference type="NCBI Taxonomy" id="48095"/>
    <lineage>
        <taxon>Eukaryota</taxon>
        <taxon>Fungi</taxon>
        <taxon>Dikarya</taxon>
        <taxon>Ascomycota</taxon>
        <taxon>Pezizomycotina</taxon>
        <taxon>Dothideomycetes</taxon>
        <taxon>Pleosporomycetidae</taxon>
        <taxon>Pleosporales</taxon>
        <taxon>Pleosporineae</taxon>
        <taxon>Pleosporaceae</taxon>
        <taxon>Alternaria</taxon>
        <taxon>Alternaria sect. Porri</taxon>
    </lineage>
</organism>
<dbReference type="Gene3D" id="1.10.630.10">
    <property type="entry name" value="Cytochrome P450"/>
    <property type="match status" value="1"/>
</dbReference>
<proteinExistence type="inferred from homology"/>
<name>A0ABR3UIL5_9PLEO</name>
<dbReference type="PRINTS" id="PR00463">
    <property type="entry name" value="EP450I"/>
</dbReference>
<keyword evidence="5" id="KW-0472">Membrane</keyword>
<keyword evidence="7" id="KW-1185">Reference proteome</keyword>
<evidence type="ECO:0000256" key="3">
    <source>
        <dbReference type="ARBA" id="ARBA00023004"/>
    </source>
</evidence>
<dbReference type="RefSeq" id="XP_069306778.1">
    <property type="nucleotide sequence ID" value="XM_069451349.1"/>
</dbReference>
<dbReference type="InterPro" id="IPR002401">
    <property type="entry name" value="Cyt_P450_E_grp-I"/>
</dbReference>
<feature type="transmembrane region" description="Helical" evidence="5">
    <location>
        <begin position="20"/>
        <end position="37"/>
    </location>
</feature>
<dbReference type="InterPro" id="IPR050121">
    <property type="entry name" value="Cytochrome_P450_monoxygenase"/>
</dbReference>
<dbReference type="EMBL" id="JBHGVX010000004">
    <property type="protein sequence ID" value="KAL1796194.1"/>
    <property type="molecule type" value="Genomic_DNA"/>
</dbReference>
<dbReference type="Pfam" id="PF00067">
    <property type="entry name" value="p450"/>
    <property type="match status" value="1"/>
</dbReference>